<organism evidence="4 5">
    <name type="scientific">Modicisalibacter xianhensis</name>
    <dbReference type="NCBI Taxonomy" id="442341"/>
    <lineage>
        <taxon>Bacteria</taxon>
        <taxon>Pseudomonadati</taxon>
        <taxon>Pseudomonadota</taxon>
        <taxon>Gammaproteobacteria</taxon>
        <taxon>Oceanospirillales</taxon>
        <taxon>Halomonadaceae</taxon>
        <taxon>Modicisalibacter</taxon>
    </lineage>
</organism>
<evidence type="ECO:0000256" key="1">
    <source>
        <dbReference type="SAM" id="MobiDB-lite"/>
    </source>
</evidence>
<accession>A0A4R8G7T4</accession>
<dbReference type="AlphaFoldDB" id="A0A4R8G7T4"/>
<dbReference type="Gene3D" id="2.30.30.240">
    <property type="entry name" value="PRC-barrel domain"/>
    <property type="match status" value="1"/>
</dbReference>
<evidence type="ECO:0000259" key="3">
    <source>
        <dbReference type="Pfam" id="PF05239"/>
    </source>
</evidence>
<dbReference type="EMBL" id="SOEC01000003">
    <property type="protein sequence ID" value="TDX31462.1"/>
    <property type="molecule type" value="Genomic_DNA"/>
</dbReference>
<feature type="chain" id="PRO_5020658714" evidence="2">
    <location>
        <begin position="26"/>
        <end position="288"/>
    </location>
</feature>
<name>A0A4R8G7T4_9GAMM</name>
<feature type="signal peptide" evidence="2">
    <location>
        <begin position="1"/>
        <end position="25"/>
    </location>
</feature>
<comment type="caution">
    <text evidence="4">The sequence shown here is derived from an EMBL/GenBank/DDBJ whole genome shotgun (WGS) entry which is preliminary data.</text>
</comment>
<reference evidence="4 5" key="1">
    <citation type="submission" date="2019-03" db="EMBL/GenBank/DDBJ databases">
        <title>Freshwater and sediment microbial communities from various areas in North America, analyzing microbe dynamics in response to fracking.</title>
        <authorList>
            <person name="Lamendella R."/>
        </authorList>
    </citation>
    <scope>NUCLEOTIDE SEQUENCE [LARGE SCALE GENOMIC DNA]</scope>
    <source>
        <strain evidence="4 5">6_TX</strain>
    </source>
</reference>
<dbReference type="Proteomes" id="UP000294489">
    <property type="component" value="Unassembled WGS sequence"/>
</dbReference>
<proteinExistence type="predicted"/>
<evidence type="ECO:0000313" key="5">
    <source>
        <dbReference type="Proteomes" id="UP000294489"/>
    </source>
</evidence>
<keyword evidence="2" id="KW-0732">Signal</keyword>
<dbReference type="OrthoDB" id="6158291at2"/>
<protein>
    <submittedName>
        <fullName evidence="4">PRC-barrel domain protein</fullName>
    </submittedName>
</protein>
<sequence length="288" mass="32090">MTYRNATSALTLAIASALAISQVQAQDNADWHSQDQDRQGQQQSQQRATQGNDLQNREQIRQGLQVKSLGQWDQNAVYEQGQFLGENLLDQDVLGQNGEDIGDISNAVLNEQNKIIALIAEVGGFWDMGDTHVIVPWEQARFTRNGVHLPINENNFEQYQLYGENSVVKKQAFQKKAVIEDDADTGQRTWKLTDLLNDYSNLSNGAAYGYVNNAVFAKDGQLLAVVVVPSGVVGRGGPMAYPFYGYESGWAPGDSTFEVPYSDQERSQLPPFNFQRFQGFWSGQGNRN</sequence>
<dbReference type="InterPro" id="IPR027275">
    <property type="entry name" value="PRC-brl_dom"/>
</dbReference>
<dbReference type="InterPro" id="IPR011033">
    <property type="entry name" value="PRC_barrel-like_sf"/>
</dbReference>
<feature type="region of interest" description="Disordered" evidence="1">
    <location>
        <begin position="28"/>
        <end position="55"/>
    </location>
</feature>
<gene>
    <name evidence="4" type="ORF">DFO67_10359</name>
</gene>
<evidence type="ECO:0000256" key="2">
    <source>
        <dbReference type="SAM" id="SignalP"/>
    </source>
</evidence>
<evidence type="ECO:0000313" key="4">
    <source>
        <dbReference type="EMBL" id="TDX31462.1"/>
    </source>
</evidence>
<feature type="compositionally biased region" description="Low complexity" evidence="1">
    <location>
        <begin position="39"/>
        <end position="51"/>
    </location>
</feature>
<feature type="compositionally biased region" description="Basic and acidic residues" evidence="1">
    <location>
        <begin position="29"/>
        <end position="38"/>
    </location>
</feature>
<dbReference type="RefSeq" id="WP_134016229.1">
    <property type="nucleotide sequence ID" value="NZ_SOEC01000003.1"/>
</dbReference>
<dbReference type="Pfam" id="PF05239">
    <property type="entry name" value="PRC"/>
    <property type="match status" value="1"/>
</dbReference>
<dbReference type="SUPFAM" id="SSF50346">
    <property type="entry name" value="PRC-barrel domain"/>
    <property type="match status" value="1"/>
</dbReference>
<feature type="domain" description="PRC-barrel" evidence="3">
    <location>
        <begin position="82"/>
        <end position="143"/>
    </location>
</feature>